<keyword evidence="5 6" id="KW-0539">Nucleus</keyword>
<dbReference type="PROSITE" id="PS50071">
    <property type="entry name" value="HOMEOBOX_2"/>
    <property type="match status" value="1"/>
</dbReference>
<evidence type="ECO:0000256" key="2">
    <source>
        <dbReference type="ARBA" id="ARBA00022473"/>
    </source>
</evidence>
<evidence type="ECO:0000256" key="7">
    <source>
        <dbReference type="RuleBase" id="RU000682"/>
    </source>
</evidence>
<dbReference type="Gene3D" id="1.10.10.60">
    <property type="entry name" value="Homeodomain-like"/>
    <property type="match status" value="1"/>
</dbReference>
<evidence type="ECO:0000256" key="5">
    <source>
        <dbReference type="ARBA" id="ARBA00023242"/>
    </source>
</evidence>
<evidence type="ECO:0000256" key="8">
    <source>
        <dbReference type="RuleBase" id="RU510713"/>
    </source>
</evidence>
<dbReference type="InterPro" id="IPR009057">
    <property type="entry name" value="Homeodomain-like_sf"/>
</dbReference>
<dbReference type="PANTHER" id="PTHR24341:SF6">
    <property type="entry name" value="HOMEOBOX PROTEIN INVECTED"/>
    <property type="match status" value="1"/>
</dbReference>
<dbReference type="SUPFAM" id="SSF46689">
    <property type="entry name" value="Homeodomain-like"/>
    <property type="match status" value="1"/>
</dbReference>
<dbReference type="STRING" id="400727.A0A2T7PRC2"/>
<comment type="subcellular location">
    <subcellularLocation>
        <location evidence="1 6 7">Nucleus</location>
    </subcellularLocation>
</comment>
<dbReference type="OrthoDB" id="6159439at2759"/>
<dbReference type="InterPro" id="IPR017970">
    <property type="entry name" value="Homeobox_CS"/>
</dbReference>
<sequence length="159" mass="18380">MMLSFTSVSLPSGTVCQLLKSTCRQFLDICDYEQKSERFILGPRSRKIKRRDRAVAEEKRPRTAFTNEQLARLKKEFDDCRYLTENRRRHLASELGLTEAQIKIWFQNKRAKIKKSSGVRNPLAIQLMAQGLYNHSTITVEDSENDVRLTDAAEEIVVS</sequence>
<dbReference type="PRINTS" id="PR00031">
    <property type="entry name" value="HTHREPRESSR"/>
</dbReference>
<feature type="domain" description="Homeobox" evidence="9">
    <location>
        <begin position="56"/>
        <end position="116"/>
    </location>
</feature>
<dbReference type="PANTHER" id="PTHR24341">
    <property type="entry name" value="HOMEOBOX PROTEIN ENGRAILED"/>
    <property type="match status" value="1"/>
</dbReference>
<evidence type="ECO:0000256" key="4">
    <source>
        <dbReference type="ARBA" id="ARBA00023155"/>
    </source>
</evidence>
<dbReference type="InterPro" id="IPR000047">
    <property type="entry name" value="HTH_motif"/>
</dbReference>
<dbReference type="SMART" id="SM00389">
    <property type="entry name" value="HOX"/>
    <property type="match status" value="1"/>
</dbReference>
<protein>
    <recommendedName>
        <fullName evidence="8">Homeobox protein engrailed-like</fullName>
    </recommendedName>
</protein>
<evidence type="ECO:0000259" key="9">
    <source>
        <dbReference type="PROSITE" id="PS50071"/>
    </source>
</evidence>
<reference evidence="10 11" key="1">
    <citation type="submission" date="2018-04" db="EMBL/GenBank/DDBJ databases">
        <title>The genome of golden apple snail Pomacea canaliculata provides insight into stress tolerance and invasive adaptation.</title>
        <authorList>
            <person name="Liu C."/>
            <person name="Liu B."/>
            <person name="Ren Y."/>
            <person name="Zhang Y."/>
            <person name="Wang H."/>
            <person name="Li S."/>
            <person name="Jiang F."/>
            <person name="Yin L."/>
            <person name="Zhang G."/>
            <person name="Qian W."/>
            <person name="Fan W."/>
        </authorList>
    </citation>
    <scope>NUCLEOTIDE SEQUENCE [LARGE SCALE GENOMIC DNA]</scope>
    <source>
        <strain evidence="10">SZHN2017</strain>
        <tissue evidence="10">Muscle</tissue>
    </source>
</reference>
<dbReference type="GO" id="GO:0000978">
    <property type="term" value="F:RNA polymerase II cis-regulatory region sequence-specific DNA binding"/>
    <property type="evidence" value="ECO:0007669"/>
    <property type="project" value="TreeGrafter"/>
</dbReference>
<organism evidence="10 11">
    <name type="scientific">Pomacea canaliculata</name>
    <name type="common">Golden apple snail</name>
    <dbReference type="NCBI Taxonomy" id="400727"/>
    <lineage>
        <taxon>Eukaryota</taxon>
        <taxon>Metazoa</taxon>
        <taxon>Spiralia</taxon>
        <taxon>Lophotrochozoa</taxon>
        <taxon>Mollusca</taxon>
        <taxon>Gastropoda</taxon>
        <taxon>Caenogastropoda</taxon>
        <taxon>Architaenioglossa</taxon>
        <taxon>Ampullarioidea</taxon>
        <taxon>Ampullariidae</taxon>
        <taxon>Pomacea</taxon>
    </lineage>
</organism>
<proteinExistence type="inferred from homology"/>
<dbReference type="AlphaFoldDB" id="A0A2T7PRC2"/>
<keyword evidence="3 6" id="KW-0238">DNA-binding</keyword>
<gene>
    <name evidence="10" type="ORF">C0Q70_02943</name>
</gene>
<dbReference type="InterPro" id="IPR019737">
    <property type="entry name" value="Homeobox-engrailed_CS"/>
</dbReference>
<dbReference type="PROSITE" id="PS00027">
    <property type="entry name" value="HOMEOBOX_1"/>
    <property type="match status" value="1"/>
</dbReference>
<dbReference type="GO" id="GO:0000981">
    <property type="term" value="F:DNA-binding transcription factor activity, RNA polymerase II-specific"/>
    <property type="evidence" value="ECO:0007669"/>
    <property type="project" value="InterPro"/>
</dbReference>
<accession>A0A2T7PRC2</accession>
<dbReference type="InterPro" id="IPR050720">
    <property type="entry name" value="Engrailed_Homeobox_TFs"/>
</dbReference>
<dbReference type="InterPro" id="IPR001356">
    <property type="entry name" value="HD"/>
</dbReference>
<evidence type="ECO:0000256" key="3">
    <source>
        <dbReference type="ARBA" id="ARBA00023125"/>
    </source>
</evidence>
<evidence type="ECO:0000256" key="1">
    <source>
        <dbReference type="ARBA" id="ARBA00004123"/>
    </source>
</evidence>
<evidence type="ECO:0000313" key="10">
    <source>
        <dbReference type="EMBL" id="PVD35974.1"/>
    </source>
</evidence>
<keyword evidence="11" id="KW-1185">Reference proteome</keyword>
<comment type="caution">
    <text evidence="10">The sequence shown here is derived from an EMBL/GenBank/DDBJ whole genome shotgun (WGS) entry which is preliminary data.</text>
</comment>
<dbReference type="PROSITE" id="PS00033">
    <property type="entry name" value="ENGRAILED"/>
    <property type="match status" value="1"/>
</dbReference>
<dbReference type="PRINTS" id="PR00024">
    <property type="entry name" value="HOMEOBOX"/>
</dbReference>
<dbReference type="PRINTS" id="PR00026">
    <property type="entry name" value="ENGRAILED"/>
</dbReference>
<evidence type="ECO:0000313" key="11">
    <source>
        <dbReference type="Proteomes" id="UP000245119"/>
    </source>
</evidence>
<name>A0A2T7PRC2_POMCA</name>
<dbReference type="Pfam" id="PF00046">
    <property type="entry name" value="Homeodomain"/>
    <property type="match status" value="1"/>
</dbReference>
<dbReference type="GO" id="GO:0030182">
    <property type="term" value="P:neuron differentiation"/>
    <property type="evidence" value="ECO:0007669"/>
    <property type="project" value="TreeGrafter"/>
</dbReference>
<dbReference type="EMBL" id="PZQS01000002">
    <property type="protein sequence ID" value="PVD35974.1"/>
    <property type="molecule type" value="Genomic_DNA"/>
</dbReference>
<dbReference type="InterPro" id="IPR020479">
    <property type="entry name" value="HD_metazoa"/>
</dbReference>
<dbReference type="CDD" id="cd00086">
    <property type="entry name" value="homeodomain"/>
    <property type="match status" value="1"/>
</dbReference>
<dbReference type="GO" id="GO:0005634">
    <property type="term" value="C:nucleus"/>
    <property type="evidence" value="ECO:0007669"/>
    <property type="project" value="UniProtKB-SubCell"/>
</dbReference>
<comment type="similarity">
    <text evidence="8">Belongs to the Engrailed homeobox family.</text>
</comment>
<keyword evidence="4 6" id="KW-0371">Homeobox</keyword>
<feature type="DNA-binding region" description="Homeobox" evidence="6">
    <location>
        <begin position="58"/>
        <end position="117"/>
    </location>
</feature>
<dbReference type="Proteomes" id="UP000245119">
    <property type="component" value="Linkage Group LG2"/>
</dbReference>
<keyword evidence="2" id="KW-0217">Developmental protein</keyword>
<evidence type="ECO:0000256" key="6">
    <source>
        <dbReference type="PROSITE-ProRule" id="PRU00108"/>
    </source>
</evidence>
<dbReference type="InterPro" id="IPR000747">
    <property type="entry name" value="HD_engrailed"/>
</dbReference>
<dbReference type="InterPro" id="IPR019549">
    <property type="entry name" value="Homeobox-engrailed_C-terminal"/>
</dbReference>
<dbReference type="Pfam" id="PF10525">
    <property type="entry name" value="Engrail_1_C_sig"/>
    <property type="match status" value="1"/>
</dbReference>